<keyword evidence="2" id="KW-1185">Reference proteome</keyword>
<name>A0ABW3TV32_9BACL</name>
<dbReference type="RefSeq" id="WP_336823915.1">
    <property type="nucleotide sequence ID" value="NZ_JBHTLT010000020.1"/>
</dbReference>
<evidence type="ECO:0000313" key="2">
    <source>
        <dbReference type="Proteomes" id="UP001597231"/>
    </source>
</evidence>
<proteinExistence type="predicted"/>
<evidence type="ECO:0000313" key="1">
    <source>
        <dbReference type="EMBL" id="MFD1204337.1"/>
    </source>
</evidence>
<dbReference type="EMBL" id="JBHTLT010000020">
    <property type="protein sequence ID" value="MFD1204337.1"/>
    <property type="molecule type" value="Genomic_DNA"/>
</dbReference>
<organism evidence="1 2">
    <name type="scientific">Sporosarcina contaminans</name>
    <dbReference type="NCBI Taxonomy" id="633403"/>
    <lineage>
        <taxon>Bacteria</taxon>
        <taxon>Bacillati</taxon>
        <taxon>Bacillota</taxon>
        <taxon>Bacilli</taxon>
        <taxon>Bacillales</taxon>
        <taxon>Caryophanaceae</taxon>
        <taxon>Sporosarcina</taxon>
    </lineage>
</organism>
<sequence length="117" mass="13805">MNLQKGLTLRFSNLSGKIYEVIYDQYINGSYIWSMRLVAERDRQDLLDLVREAQNKHQTDNYTSFYKMESSDFLEWYDGIAMLGSEHVPNVEHHVYITSEYVIEVLSEYEPKVNIIG</sequence>
<comment type="caution">
    <text evidence="1">The sequence shown here is derived from an EMBL/GenBank/DDBJ whole genome shotgun (WGS) entry which is preliminary data.</text>
</comment>
<dbReference type="Proteomes" id="UP001597231">
    <property type="component" value="Unassembled WGS sequence"/>
</dbReference>
<gene>
    <name evidence="1" type="ORF">ACFQ38_04240</name>
</gene>
<accession>A0ABW3TV32</accession>
<protein>
    <submittedName>
        <fullName evidence="1">Uncharacterized protein</fullName>
    </submittedName>
</protein>
<reference evidence="2" key="1">
    <citation type="journal article" date="2019" name="Int. J. Syst. Evol. Microbiol.">
        <title>The Global Catalogue of Microorganisms (GCM) 10K type strain sequencing project: providing services to taxonomists for standard genome sequencing and annotation.</title>
        <authorList>
            <consortium name="The Broad Institute Genomics Platform"/>
            <consortium name="The Broad Institute Genome Sequencing Center for Infectious Disease"/>
            <person name="Wu L."/>
            <person name="Ma J."/>
        </authorList>
    </citation>
    <scope>NUCLEOTIDE SEQUENCE [LARGE SCALE GENOMIC DNA]</scope>
    <source>
        <strain evidence="2">CCUG 53915</strain>
    </source>
</reference>